<evidence type="ECO:0000259" key="10">
    <source>
        <dbReference type="PROSITE" id="PS50011"/>
    </source>
</evidence>
<dbReference type="Gene3D" id="1.10.510.10">
    <property type="entry name" value="Transferase(Phosphotransferase) domain 1"/>
    <property type="match status" value="1"/>
</dbReference>
<dbReference type="GO" id="GO:0005524">
    <property type="term" value="F:ATP binding"/>
    <property type="evidence" value="ECO:0007669"/>
    <property type="project" value="UniProtKB-UniRule"/>
</dbReference>
<proteinExistence type="predicted"/>
<dbReference type="InterPro" id="IPR011009">
    <property type="entry name" value="Kinase-like_dom_sf"/>
</dbReference>
<dbReference type="Gene3D" id="1.25.40.430">
    <property type="match status" value="1"/>
</dbReference>
<dbReference type="GO" id="GO:0004672">
    <property type="term" value="F:protein kinase activity"/>
    <property type="evidence" value="ECO:0007669"/>
    <property type="project" value="InterPro"/>
</dbReference>
<reference evidence="11 12" key="1">
    <citation type="journal article" date="2015" name="Genome Biol.">
        <title>Comparative genomics of Steinernema reveals deeply conserved gene regulatory networks.</title>
        <authorList>
            <person name="Dillman A.R."/>
            <person name="Macchietto M."/>
            <person name="Porter C.F."/>
            <person name="Rogers A."/>
            <person name="Williams B."/>
            <person name="Antoshechkin I."/>
            <person name="Lee M.M."/>
            <person name="Goodwin Z."/>
            <person name="Lu X."/>
            <person name="Lewis E.E."/>
            <person name="Goodrich-Blair H."/>
            <person name="Stock S.P."/>
            <person name="Adams B.J."/>
            <person name="Sternberg P.W."/>
            <person name="Mortazavi A."/>
        </authorList>
    </citation>
    <scope>NUCLEOTIDE SEQUENCE [LARGE SCALE GENOMIC DNA]</scope>
    <source>
        <strain evidence="11 12">ALL</strain>
    </source>
</reference>
<feature type="coiled-coil region" evidence="8">
    <location>
        <begin position="267"/>
        <end position="295"/>
    </location>
</feature>
<dbReference type="GO" id="GO:0000776">
    <property type="term" value="C:kinetochore"/>
    <property type="evidence" value="ECO:0007669"/>
    <property type="project" value="UniProtKB-KW"/>
</dbReference>
<dbReference type="GO" id="GO:0007094">
    <property type="term" value="P:mitotic spindle assembly checkpoint signaling"/>
    <property type="evidence" value="ECO:0007669"/>
    <property type="project" value="InterPro"/>
</dbReference>
<gene>
    <name evidence="11" type="ORF">L596_008430</name>
</gene>
<keyword evidence="12" id="KW-1185">Reference proteome</keyword>
<dbReference type="AlphaFoldDB" id="A0A4U5PCG8"/>
<evidence type="ECO:0000313" key="11">
    <source>
        <dbReference type="EMBL" id="TKR94097.1"/>
    </source>
</evidence>
<organism evidence="11 12">
    <name type="scientific">Steinernema carpocapsae</name>
    <name type="common">Entomopathogenic nematode</name>
    <dbReference type="NCBI Taxonomy" id="34508"/>
    <lineage>
        <taxon>Eukaryota</taxon>
        <taxon>Metazoa</taxon>
        <taxon>Ecdysozoa</taxon>
        <taxon>Nematoda</taxon>
        <taxon>Chromadorea</taxon>
        <taxon>Rhabditida</taxon>
        <taxon>Tylenchina</taxon>
        <taxon>Panagrolaimomorpha</taxon>
        <taxon>Strongyloidoidea</taxon>
        <taxon>Steinernematidae</taxon>
        <taxon>Steinernema</taxon>
    </lineage>
</organism>
<evidence type="ECO:0000256" key="9">
    <source>
        <dbReference type="SAM" id="MobiDB-lite"/>
    </source>
</evidence>
<evidence type="ECO:0000256" key="4">
    <source>
        <dbReference type="ARBA" id="ARBA00022838"/>
    </source>
</evidence>
<dbReference type="STRING" id="34508.A0A4U5PCG8"/>
<dbReference type="PROSITE" id="PS00108">
    <property type="entry name" value="PROTEIN_KINASE_ST"/>
    <property type="match status" value="1"/>
</dbReference>
<evidence type="ECO:0000256" key="5">
    <source>
        <dbReference type="ARBA" id="ARBA00022840"/>
    </source>
</evidence>
<sequence>MADSELFTAALRFAESLPSQTEQFGYLVDQAKWCDRSSLDVYNNNCVKKLVTHITSHFSRTDEFKSDERLIDVYGLLGKTSRTMGQKKVFKQVYQMGNLKKSAKFYIKWAAAHASDGEMTKVEEIYKLAMDNEAEPQKDINIGFAPFMPRLGQQEKADDTMMLLATTHRDDFTFSQPSAPVVQDPAAANEHQMEVDQEENMPPPAVPNNRKRRQSSRMTMPLAAISEASMENVQEPCNVVSGNVQDACNAFSYTLPLSQEAKASAAKEAADAAAAAAEKEAAEAAARKAAEADARDAAEAAAAKEAAAAAATSKKAPFEVFYDPETPAVTQNIAPAPRAAFAIAQMPARGDSNRPGFGFVTSTPFAGASNQPTTQAPFLLDESAIQGDSNNGLFGGASPVVMDESSADDVDEDEPTGVGLNTTILGDLDPWDKALRMKVLNATPAPDCRKDFLTTKCQTIAAGKTVTLGEEQYEIRSLIGQGGFAKVFKVKKNDSRKEMALKYESPACAWEIYMCETARSRLQSEITDFVMFVNESYVFNNASAIVYEYYPHGTLLDVSNKYKHENAEMSHVIVMIVGFQIASILKSVHESKLIHGDVKPDNFVITGPIDEQLLADPMSRPVVKLIDWGRGIDMRQFEGKRFRGKAGTEQFDCPEMLDGREWTYQTDFFGFIAVVYVLCVGEYISTHKQNGRYTVTKQLKRRFGCRQMWIEIMDMILNIPSCYQLPEWNVIIKLMQSQFRESISADDLDCRKALERFNKLISN</sequence>
<keyword evidence="5 7" id="KW-0067">ATP-binding</keyword>
<evidence type="ECO:0000256" key="8">
    <source>
        <dbReference type="SAM" id="Coils"/>
    </source>
</evidence>
<dbReference type="GO" id="GO:0051754">
    <property type="term" value="P:meiotic sister chromatid cohesion, centromeric"/>
    <property type="evidence" value="ECO:0007669"/>
    <property type="project" value="TreeGrafter"/>
</dbReference>
<dbReference type="GO" id="GO:0032991">
    <property type="term" value="C:protein-containing complex"/>
    <property type="evidence" value="ECO:0007669"/>
    <property type="project" value="UniProtKB-ARBA"/>
</dbReference>
<feature type="binding site" evidence="7">
    <location>
        <position position="502"/>
    </location>
    <ligand>
        <name>ATP</name>
        <dbReference type="ChEBI" id="CHEBI:30616"/>
    </ligand>
</feature>
<keyword evidence="6" id="KW-0137">Centromere</keyword>
<dbReference type="Proteomes" id="UP000298663">
    <property type="component" value="Unassembled WGS sequence"/>
</dbReference>
<evidence type="ECO:0000313" key="12">
    <source>
        <dbReference type="Proteomes" id="UP000298663"/>
    </source>
</evidence>
<feature type="region of interest" description="Disordered" evidence="9">
    <location>
        <begin position="186"/>
        <end position="217"/>
    </location>
</feature>
<dbReference type="PANTHER" id="PTHR14030">
    <property type="entry name" value="MITOTIC CHECKPOINT SERINE/THREONINE-PROTEIN KINASE BUB1"/>
    <property type="match status" value="1"/>
</dbReference>
<dbReference type="InterPro" id="IPR017441">
    <property type="entry name" value="Protein_kinase_ATP_BS"/>
</dbReference>
<dbReference type="InterPro" id="IPR008271">
    <property type="entry name" value="Ser/Thr_kinase_AS"/>
</dbReference>
<evidence type="ECO:0000256" key="1">
    <source>
        <dbReference type="ARBA" id="ARBA00004629"/>
    </source>
</evidence>
<dbReference type="InterPro" id="IPR013212">
    <property type="entry name" value="Mad3/Bub1_I"/>
</dbReference>
<keyword evidence="2" id="KW-0158">Chromosome</keyword>
<feature type="domain" description="Protein kinase" evidence="10">
    <location>
        <begin position="473"/>
        <end position="763"/>
    </location>
</feature>
<protein>
    <recommendedName>
        <fullName evidence="10">Protein kinase domain-containing protein</fullName>
    </recommendedName>
</protein>
<reference evidence="11 12" key="2">
    <citation type="journal article" date="2019" name="G3 (Bethesda)">
        <title>Hybrid Assembly of the Genome of the Entomopathogenic Nematode Steinernema carpocapsae Identifies the X-Chromosome.</title>
        <authorList>
            <person name="Serra L."/>
            <person name="Macchietto M."/>
            <person name="Macias-Munoz A."/>
            <person name="McGill C.J."/>
            <person name="Rodriguez I.M."/>
            <person name="Rodriguez B."/>
            <person name="Murad R."/>
            <person name="Mortazavi A."/>
        </authorList>
    </citation>
    <scope>NUCLEOTIDE SEQUENCE [LARGE SCALE GENOMIC DNA]</scope>
    <source>
        <strain evidence="11 12">ALL</strain>
    </source>
</reference>
<dbReference type="PANTHER" id="PTHR14030:SF4">
    <property type="entry name" value="BUB1 KINASE, ISOFORM A-RELATED"/>
    <property type="match status" value="1"/>
</dbReference>
<dbReference type="PROSITE" id="PS50011">
    <property type="entry name" value="PROTEIN_KINASE_DOM"/>
    <property type="match status" value="1"/>
</dbReference>
<dbReference type="InterPro" id="IPR000719">
    <property type="entry name" value="Prot_kinase_dom"/>
</dbReference>
<evidence type="ECO:0000256" key="3">
    <source>
        <dbReference type="ARBA" id="ARBA00022741"/>
    </source>
</evidence>
<accession>A0A4U5PCG8</accession>
<comment type="caution">
    <text evidence="11">The sequence shown here is derived from an EMBL/GenBank/DDBJ whole genome shotgun (WGS) entry which is preliminary data.</text>
</comment>
<keyword evidence="3 7" id="KW-0547">Nucleotide-binding</keyword>
<dbReference type="Pfam" id="PF00069">
    <property type="entry name" value="Pkinase"/>
    <property type="match status" value="1"/>
</dbReference>
<dbReference type="InterPro" id="IPR015661">
    <property type="entry name" value="Bub1/Mad3"/>
</dbReference>
<dbReference type="Pfam" id="PF08311">
    <property type="entry name" value="Mad3_BUB1_I"/>
    <property type="match status" value="1"/>
</dbReference>
<dbReference type="PROSITE" id="PS00107">
    <property type="entry name" value="PROTEIN_KINASE_ATP"/>
    <property type="match status" value="1"/>
</dbReference>
<keyword evidence="8" id="KW-0175">Coiled coil</keyword>
<dbReference type="SMART" id="SM00220">
    <property type="entry name" value="S_TKc"/>
    <property type="match status" value="1"/>
</dbReference>
<comment type="subcellular location">
    <subcellularLocation>
        <location evidence="1">Chromosome</location>
        <location evidence="1">Centromere</location>
        <location evidence="1">Kinetochore</location>
    </subcellularLocation>
</comment>
<dbReference type="EMBL" id="AZBU02000002">
    <property type="protein sequence ID" value="TKR94097.1"/>
    <property type="molecule type" value="Genomic_DNA"/>
</dbReference>
<evidence type="ECO:0000256" key="6">
    <source>
        <dbReference type="ARBA" id="ARBA00023328"/>
    </source>
</evidence>
<name>A0A4U5PCG8_STECR</name>
<evidence type="ECO:0000256" key="7">
    <source>
        <dbReference type="PROSITE-ProRule" id="PRU10141"/>
    </source>
</evidence>
<dbReference type="OrthoDB" id="248495at2759"/>
<evidence type="ECO:0000256" key="2">
    <source>
        <dbReference type="ARBA" id="ARBA00022454"/>
    </source>
</evidence>
<dbReference type="GO" id="GO:0005634">
    <property type="term" value="C:nucleus"/>
    <property type="evidence" value="ECO:0007669"/>
    <property type="project" value="TreeGrafter"/>
</dbReference>
<dbReference type="SUPFAM" id="SSF56112">
    <property type="entry name" value="Protein kinase-like (PK-like)"/>
    <property type="match status" value="1"/>
</dbReference>
<keyword evidence="4" id="KW-0995">Kinetochore</keyword>